<keyword evidence="4 5" id="KW-0408">Iron</keyword>
<accession>A0A4P9VZR9</accession>
<dbReference type="PRINTS" id="PR00385">
    <property type="entry name" value="P450"/>
</dbReference>
<protein>
    <submittedName>
        <fullName evidence="7">Cytochrome P450</fullName>
    </submittedName>
</protein>
<dbReference type="Gene3D" id="1.10.630.10">
    <property type="entry name" value="Cytochrome P450"/>
    <property type="match status" value="1"/>
</dbReference>
<dbReference type="SUPFAM" id="SSF48264">
    <property type="entry name" value="Cytochrome P450"/>
    <property type="match status" value="1"/>
</dbReference>
<dbReference type="InterPro" id="IPR002403">
    <property type="entry name" value="Cyt_P450_E_grp-IV"/>
</dbReference>
<dbReference type="PANTHER" id="PTHR24305:SF166">
    <property type="entry name" value="CYTOCHROME P450 12A4, MITOCHONDRIAL-RELATED"/>
    <property type="match status" value="1"/>
</dbReference>
<organism evidence="7 8">
    <name type="scientific">Blyttiomyces helicus</name>
    <dbReference type="NCBI Taxonomy" id="388810"/>
    <lineage>
        <taxon>Eukaryota</taxon>
        <taxon>Fungi</taxon>
        <taxon>Fungi incertae sedis</taxon>
        <taxon>Chytridiomycota</taxon>
        <taxon>Chytridiomycota incertae sedis</taxon>
        <taxon>Chytridiomycetes</taxon>
        <taxon>Chytridiomycetes incertae sedis</taxon>
        <taxon>Blyttiomyces</taxon>
    </lineage>
</organism>
<keyword evidence="8" id="KW-1185">Reference proteome</keyword>
<dbReference type="PROSITE" id="PS00086">
    <property type="entry name" value="CYTOCHROME_P450"/>
    <property type="match status" value="1"/>
</dbReference>
<evidence type="ECO:0000256" key="1">
    <source>
        <dbReference type="ARBA" id="ARBA00001971"/>
    </source>
</evidence>
<dbReference type="InterPro" id="IPR017972">
    <property type="entry name" value="Cyt_P450_CS"/>
</dbReference>
<dbReference type="GO" id="GO:0004497">
    <property type="term" value="F:monooxygenase activity"/>
    <property type="evidence" value="ECO:0007669"/>
    <property type="project" value="UniProtKB-KW"/>
</dbReference>
<dbReference type="PRINTS" id="PR00465">
    <property type="entry name" value="EP450IV"/>
</dbReference>
<evidence type="ECO:0000256" key="4">
    <source>
        <dbReference type="ARBA" id="ARBA00023004"/>
    </source>
</evidence>
<comment type="cofactor">
    <cofactor evidence="1 5">
        <name>heme</name>
        <dbReference type="ChEBI" id="CHEBI:30413"/>
    </cofactor>
</comment>
<dbReference type="Proteomes" id="UP000269721">
    <property type="component" value="Unassembled WGS sequence"/>
</dbReference>
<comment type="similarity">
    <text evidence="2 6">Belongs to the cytochrome P450 family.</text>
</comment>
<keyword evidence="6" id="KW-0560">Oxidoreductase</keyword>
<dbReference type="PANTHER" id="PTHR24305">
    <property type="entry name" value="CYTOCHROME P450"/>
    <property type="match status" value="1"/>
</dbReference>
<evidence type="ECO:0000256" key="2">
    <source>
        <dbReference type="ARBA" id="ARBA00010617"/>
    </source>
</evidence>
<dbReference type="GO" id="GO:0020037">
    <property type="term" value="F:heme binding"/>
    <property type="evidence" value="ECO:0007669"/>
    <property type="project" value="InterPro"/>
</dbReference>
<evidence type="ECO:0000256" key="3">
    <source>
        <dbReference type="ARBA" id="ARBA00022723"/>
    </source>
</evidence>
<dbReference type="OrthoDB" id="1055148at2759"/>
<dbReference type="Pfam" id="PF00067">
    <property type="entry name" value="p450"/>
    <property type="match status" value="1"/>
</dbReference>
<dbReference type="InterPro" id="IPR050121">
    <property type="entry name" value="Cytochrome_P450_monoxygenase"/>
</dbReference>
<keyword evidence="6" id="KW-0503">Monooxygenase</keyword>
<evidence type="ECO:0000313" key="7">
    <source>
        <dbReference type="EMBL" id="RKO85284.1"/>
    </source>
</evidence>
<dbReference type="InterPro" id="IPR036396">
    <property type="entry name" value="Cyt_P450_sf"/>
</dbReference>
<feature type="binding site" description="axial binding residue" evidence="5">
    <location>
        <position position="174"/>
    </location>
    <ligand>
        <name>heme</name>
        <dbReference type="ChEBI" id="CHEBI:30413"/>
    </ligand>
    <ligandPart>
        <name>Fe</name>
        <dbReference type="ChEBI" id="CHEBI:18248"/>
    </ligandPart>
</feature>
<keyword evidence="3 5" id="KW-0479">Metal-binding</keyword>
<gene>
    <name evidence="7" type="ORF">BDK51DRAFT_38482</name>
</gene>
<keyword evidence="5 6" id="KW-0349">Heme</keyword>
<dbReference type="GO" id="GO:0016705">
    <property type="term" value="F:oxidoreductase activity, acting on paired donors, with incorporation or reduction of molecular oxygen"/>
    <property type="evidence" value="ECO:0007669"/>
    <property type="project" value="InterPro"/>
</dbReference>
<proteinExistence type="inferred from homology"/>
<dbReference type="InterPro" id="IPR001128">
    <property type="entry name" value="Cyt_P450"/>
</dbReference>
<evidence type="ECO:0000256" key="5">
    <source>
        <dbReference type="PIRSR" id="PIRSR602403-1"/>
    </source>
</evidence>
<reference evidence="8" key="1">
    <citation type="journal article" date="2018" name="Nat. Microbiol.">
        <title>Leveraging single-cell genomics to expand the fungal tree of life.</title>
        <authorList>
            <person name="Ahrendt S.R."/>
            <person name="Quandt C.A."/>
            <person name="Ciobanu D."/>
            <person name="Clum A."/>
            <person name="Salamov A."/>
            <person name="Andreopoulos B."/>
            <person name="Cheng J.F."/>
            <person name="Woyke T."/>
            <person name="Pelin A."/>
            <person name="Henrissat B."/>
            <person name="Reynolds N.K."/>
            <person name="Benny G.L."/>
            <person name="Smith M.E."/>
            <person name="James T.Y."/>
            <person name="Grigoriev I.V."/>
        </authorList>
    </citation>
    <scope>NUCLEOTIDE SEQUENCE [LARGE SCALE GENOMIC DNA]</scope>
</reference>
<sequence>MSDEAIAHMMIATLMAGQHTSSTTVSWILFELARQPQIVADLLKEQAELLTSDPTTPPHLLPDFDYDQLRRLPLLECVMKETLRLHPPIHTVMRLVVNDVEHKGYTIPAGSFLCGSQAVSQMDPARFPDPEKFDPRRHLGSEEGSGEWTINGVDVAQKSAKSHFLPFGAGRHRCIGEAFAYIQIRTIITAFIREFEFELVKNDKGEPMFPKMDYTSLIVMPQKPAFIAYRKRRRD</sequence>
<name>A0A4P9VZR9_9FUNG</name>
<dbReference type="AlphaFoldDB" id="A0A4P9VZR9"/>
<evidence type="ECO:0000256" key="6">
    <source>
        <dbReference type="RuleBase" id="RU000461"/>
    </source>
</evidence>
<dbReference type="GO" id="GO:0005506">
    <property type="term" value="F:iron ion binding"/>
    <property type="evidence" value="ECO:0007669"/>
    <property type="project" value="InterPro"/>
</dbReference>
<dbReference type="EMBL" id="KZ999231">
    <property type="protein sequence ID" value="RKO85284.1"/>
    <property type="molecule type" value="Genomic_DNA"/>
</dbReference>
<evidence type="ECO:0000313" key="8">
    <source>
        <dbReference type="Proteomes" id="UP000269721"/>
    </source>
</evidence>